<dbReference type="SUPFAM" id="SSF49464">
    <property type="entry name" value="Carboxypeptidase regulatory domain-like"/>
    <property type="match status" value="1"/>
</dbReference>
<accession>A0A3S3QLT8</accession>
<evidence type="ECO:0008006" key="3">
    <source>
        <dbReference type="Google" id="ProtNLM"/>
    </source>
</evidence>
<name>A0A3S3QLT8_9FLAO</name>
<gene>
    <name evidence="1" type="ORF">EPI11_05915</name>
</gene>
<organism evidence="1 2">
    <name type="scientific">Flavobacterium cerinum</name>
    <dbReference type="NCBI Taxonomy" id="2502784"/>
    <lineage>
        <taxon>Bacteria</taxon>
        <taxon>Pseudomonadati</taxon>
        <taxon>Bacteroidota</taxon>
        <taxon>Flavobacteriia</taxon>
        <taxon>Flavobacteriales</taxon>
        <taxon>Flavobacteriaceae</taxon>
        <taxon>Flavobacterium</taxon>
    </lineage>
</organism>
<dbReference type="EMBL" id="SBII01000003">
    <property type="protein sequence ID" value="RWX01486.1"/>
    <property type="molecule type" value="Genomic_DNA"/>
</dbReference>
<dbReference type="Proteomes" id="UP000287527">
    <property type="component" value="Unassembled WGS sequence"/>
</dbReference>
<keyword evidence="2" id="KW-1185">Reference proteome</keyword>
<evidence type="ECO:0000313" key="2">
    <source>
        <dbReference type="Proteomes" id="UP000287527"/>
    </source>
</evidence>
<sequence>MKKPIQISIPSPCHENWQQMTAVDKGRFCASCEKKVFDFTNSSDREIASILKNTENACGRFSLTQIDRDLIVPKEKSAVWVAASAAVISLLTVGTNQALAQTPLSTEQHQNNNTRIVLGKVASPRPIITGTVSNSLGEVLPGALIKIKNSSIGKQADLDGRFSIEANPGEVLQISYIGYKDENYTVNETKQITIIMNEEEYQLQGDIIIVQKRSFFGKIFNSIGSIFR</sequence>
<dbReference type="OrthoDB" id="7432683at2"/>
<proteinExistence type="predicted"/>
<dbReference type="Pfam" id="PF13715">
    <property type="entry name" value="CarbopepD_reg_2"/>
    <property type="match status" value="1"/>
</dbReference>
<evidence type="ECO:0000313" key="1">
    <source>
        <dbReference type="EMBL" id="RWX01486.1"/>
    </source>
</evidence>
<dbReference type="AlphaFoldDB" id="A0A3S3QLT8"/>
<dbReference type="Gene3D" id="2.60.40.1120">
    <property type="entry name" value="Carboxypeptidase-like, regulatory domain"/>
    <property type="match status" value="1"/>
</dbReference>
<dbReference type="RefSeq" id="WP_128389023.1">
    <property type="nucleotide sequence ID" value="NZ_SBII01000003.1"/>
</dbReference>
<dbReference type="InterPro" id="IPR008969">
    <property type="entry name" value="CarboxyPept-like_regulatory"/>
</dbReference>
<reference evidence="1 2" key="1">
    <citation type="submission" date="2019-01" db="EMBL/GenBank/DDBJ databases">
        <title>Flavobacterium sp. nov.,isolated from freshwater.</title>
        <authorList>
            <person name="Zhang R."/>
            <person name="Du Z.-J."/>
        </authorList>
    </citation>
    <scope>NUCLEOTIDE SEQUENCE [LARGE SCALE GENOMIC DNA]</scope>
    <source>
        <strain evidence="1 2">1E403</strain>
    </source>
</reference>
<protein>
    <recommendedName>
        <fullName evidence="3">Carboxypeptidase-like regulatory domain-containing protein</fullName>
    </recommendedName>
</protein>
<comment type="caution">
    <text evidence="1">The sequence shown here is derived from an EMBL/GenBank/DDBJ whole genome shotgun (WGS) entry which is preliminary data.</text>
</comment>